<evidence type="ECO:0008006" key="4">
    <source>
        <dbReference type="Google" id="ProtNLM"/>
    </source>
</evidence>
<sequence length="196" mass="22133">MAIQNYPWPAFVIELTSPHQTQHAMLKRGRKEKSASTPCDFFLTTDTGKRIEVEINILEANSCCDYLVIYDGYLGGSVLANHTGEVRMVAYTTTSANIMRVRWEPKGGVNVQGLAVRQTIYSCICFMGFERRQNDCVAQQESISALQIHAFVILLIENKPTLLIDLKGHVIIADKNEAHLLLPRLTICFPLSWYLE</sequence>
<dbReference type="InterPro" id="IPR035914">
    <property type="entry name" value="Sperma_CUB_dom_sf"/>
</dbReference>
<gene>
    <name evidence="2" type="ORF">PENTCL1PPCAC_21441</name>
</gene>
<dbReference type="SUPFAM" id="SSF49854">
    <property type="entry name" value="Spermadhesin, CUB domain"/>
    <property type="match status" value="1"/>
</dbReference>
<dbReference type="AlphaFoldDB" id="A0AAV5TYD0"/>
<reference evidence="2" key="1">
    <citation type="submission" date="2023-10" db="EMBL/GenBank/DDBJ databases">
        <title>Genome assembly of Pristionchus species.</title>
        <authorList>
            <person name="Yoshida K."/>
            <person name="Sommer R.J."/>
        </authorList>
    </citation>
    <scope>NUCLEOTIDE SEQUENCE</scope>
    <source>
        <strain evidence="2">RS0144</strain>
    </source>
</reference>
<evidence type="ECO:0000313" key="3">
    <source>
        <dbReference type="Proteomes" id="UP001432027"/>
    </source>
</evidence>
<proteinExistence type="predicted"/>
<dbReference type="PANTHER" id="PTHR22991:SF40">
    <property type="entry name" value="PROTEIN CBG13490"/>
    <property type="match status" value="1"/>
</dbReference>
<dbReference type="PANTHER" id="PTHR22991">
    <property type="entry name" value="PROTEIN CBG13490"/>
    <property type="match status" value="1"/>
</dbReference>
<evidence type="ECO:0000313" key="2">
    <source>
        <dbReference type="EMBL" id="GMS99266.1"/>
    </source>
</evidence>
<protein>
    <recommendedName>
        <fullName evidence="4">CNH domain-containing protein</fullName>
    </recommendedName>
</protein>
<dbReference type="Proteomes" id="UP001432027">
    <property type="component" value="Unassembled WGS sequence"/>
</dbReference>
<keyword evidence="1" id="KW-1015">Disulfide bond</keyword>
<name>A0AAV5TYD0_9BILA</name>
<keyword evidence="3" id="KW-1185">Reference proteome</keyword>
<accession>A0AAV5TYD0</accession>
<comment type="caution">
    <text evidence="2">The sequence shown here is derived from an EMBL/GenBank/DDBJ whole genome shotgun (WGS) entry which is preliminary data.</text>
</comment>
<organism evidence="2 3">
    <name type="scientific">Pristionchus entomophagus</name>
    <dbReference type="NCBI Taxonomy" id="358040"/>
    <lineage>
        <taxon>Eukaryota</taxon>
        <taxon>Metazoa</taxon>
        <taxon>Ecdysozoa</taxon>
        <taxon>Nematoda</taxon>
        <taxon>Chromadorea</taxon>
        <taxon>Rhabditida</taxon>
        <taxon>Rhabditina</taxon>
        <taxon>Diplogasteromorpha</taxon>
        <taxon>Diplogasteroidea</taxon>
        <taxon>Neodiplogasteridae</taxon>
        <taxon>Pristionchus</taxon>
    </lineage>
</organism>
<evidence type="ECO:0000256" key="1">
    <source>
        <dbReference type="ARBA" id="ARBA00023157"/>
    </source>
</evidence>
<dbReference type="Gene3D" id="2.60.120.290">
    <property type="entry name" value="Spermadhesin, CUB domain"/>
    <property type="match status" value="1"/>
</dbReference>
<dbReference type="EMBL" id="BTSX01000005">
    <property type="protein sequence ID" value="GMS99266.1"/>
    <property type="molecule type" value="Genomic_DNA"/>
</dbReference>
<dbReference type="InterPro" id="IPR050976">
    <property type="entry name" value="Snaclec"/>
</dbReference>